<evidence type="ECO:0000313" key="2">
    <source>
        <dbReference type="Proteomes" id="UP001642484"/>
    </source>
</evidence>
<reference evidence="1 2" key="1">
    <citation type="submission" date="2024-02" db="EMBL/GenBank/DDBJ databases">
        <authorList>
            <person name="Chen Y."/>
            <person name="Shah S."/>
            <person name="Dougan E. K."/>
            <person name="Thang M."/>
            <person name="Chan C."/>
        </authorList>
    </citation>
    <scope>NUCLEOTIDE SEQUENCE [LARGE SCALE GENOMIC DNA]</scope>
</reference>
<sequence>MVVEAVSRLRSLQRMFGTSPFACIPSCGPPPAFALIPTRGASRDIPMGSPTTGN</sequence>
<proteinExistence type="predicted"/>
<dbReference type="Proteomes" id="UP001642484">
    <property type="component" value="Unassembled WGS sequence"/>
</dbReference>
<accession>A0ABP0IDK7</accession>
<gene>
    <name evidence="1" type="ORF">CCMP2556_LOCUS6157</name>
</gene>
<name>A0ABP0IDK7_9DINO</name>
<organism evidence="1 2">
    <name type="scientific">Durusdinium trenchii</name>
    <dbReference type="NCBI Taxonomy" id="1381693"/>
    <lineage>
        <taxon>Eukaryota</taxon>
        <taxon>Sar</taxon>
        <taxon>Alveolata</taxon>
        <taxon>Dinophyceae</taxon>
        <taxon>Suessiales</taxon>
        <taxon>Symbiodiniaceae</taxon>
        <taxon>Durusdinium</taxon>
    </lineage>
</organism>
<dbReference type="EMBL" id="CAXAMN010002669">
    <property type="protein sequence ID" value="CAK9000676.1"/>
    <property type="molecule type" value="Genomic_DNA"/>
</dbReference>
<comment type="caution">
    <text evidence="1">The sequence shown here is derived from an EMBL/GenBank/DDBJ whole genome shotgun (WGS) entry which is preliminary data.</text>
</comment>
<evidence type="ECO:0000313" key="1">
    <source>
        <dbReference type="EMBL" id="CAK9000676.1"/>
    </source>
</evidence>
<protein>
    <submittedName>
        <fullName evidence="1">Uncharacterized protein</fullName>
    </submittedName>
</protein>
<keyword evidence="2" id="KW-1185">Reference proteome</keyword>